<keyword evidence="3" id="KW-1185">Reference proteome</keyword>
<accession>A0A7K0CMF7</accession>
<organism evidence="2 3">
    <name type="scientific">Streptomyces smaragdinus</name>
    <dbReference type="NCBI Taxonomy" id="2585196"/>
    <lineage>
        <taxon>Bacteria</taxon>
        <taxon>Bacillati</taxon>
        <taxon>Actinomycetota</taxon>
        <taxon>Actinomycetes</taxon>
        <taxon>Kitasatosporales</taxon>
        <taxon>Streptomycetaceae</taxon>
        <taxon>Streptomyces</taxon>
    </lineage>
</organism>
<keyword evidence="1" id="KW-0472">Membrane</keyword>
<name>A0A7K0CMF7_9ACTN</name>
<evidence type="ECO:0000256" key="1">
    <source>
        <dbReference type="SAM" id="Phobius"/>
    </source>
</evidence>
<feature type="transmembrane region" description="Helical" evidence="1">
    <location>
        <begin position="64"/>
        <end position="82"/>
    </location>
</feature>
<feature type="transmembrane region" description="Helical" evidence="1">
    <location>
        <begin position="12"/>
        <end position="35"/>
    </location>
</feature>
<keyword evidence="1" id="KW-0812">Transmembrane</keyword>
<dbReference type="EMBL" id="WEGJ01000019">
    <property type="protein sequence ID" value="MQY14222.1"/>
    <property type="molecule type" value="Genomic_DNA"/>
</dbReference>
<keyword evidence="1" id="KW-1133">Transmembrane helix</keyword>
<evidence type="ECO:0000313" key="2">
    <source>
        <dbReference type="EMBL" id="MQY14222.1"/>
    </source>
</evidence>
<evidence type="ECO:0000313" key="3">
    <source>
        <dbReference type="Proteomes" id="UP000466345"/>
    </source>
</evidence>
<reference evidence="2 3" key="1">
    <citation type="submission" date="2019-10" db="EMBL/GenBank/DDBJ databases">
        <title>Streptomyces smaragdinus sp. nov. and Streptomyces fabii sp. nov., isolated from the gut of fungus growing-termite Macrotermes natalensis.</title>
        <authorList>
            <person name="Schwitalla J."/>
            <person name="Benndorf R."/>
            <person name="Martin K."/>
            <person name="De Beer W."/>
            <person name="Kaster A.-K."/>
            <person name="Vollmers J."/>
            <person name="Poulsen M."/>
            <person name="Beemelmanns C."/>
        </authorList>
    </citation>
    <scope>NUCLEOTIDE SEQUENCE [LARGE SCALE GENOMIC DNA]</scope>
    <source>
        <strain evidence="2 3">RB5</strain>
    </source>
</reference>
<dbReference type="RefSeq" id="WP_153454690.1">
    <property type="nucleotide sequence ID" value="NZ_WEGJ01000019.1"/>
</dbReference>
<comment type="caution">
    <text evidence="2">The sequence shown here is derived from an EMBL/GenBank/DDBJ whole genome shotgun (WGS) entry which is preliminary data.</text>
</comment>
<protein>
    <submittedName>
        <fullName evidence="2">Uncharacterized protein</fullName>
    </submittedName>
</protein>
<gene>
    <name evidence="2" type="ORF">SRB5_43840</name>
</gene>
<proteinExistence type="predicted"/>
<dbReference type="OrthoDB" id="4179541at2"/>
<dbReference type="AlphaFoldDB" id="A0A7K0CMF7"/>
<sequence length="256" mass="27934">MIVLGVDRTSQSYAFGQVAGTALLAAVGIALLWFLTRRWRKGPHAEGPDELAAAERVRAQRRRVAVLATVAILVLAVTRAVFQYSSVEEDTPAAGSTVRYAVEPPRTVRGYTVTGDEDGVLFAADEGGDVFDDEGTGYGRYWLLKHDGIPAGVLRASVKYDWSPELTEERRWDPPEQSLRNWFDQEDARDIHWFDPGPLGGALVCGHLDVGKGGVVSTCGWLDAYTDGYLGLADVLDLDTVADITRDLRAATEKPL</sequence>
<dbReference type="Proteomes" id="UP000466345">
    <property type="component" value="Unassembled WGS sequence"/>
</dbReference>